<dbReference type="EMBL" id="CAJOAX010065917">
    <property type="protein sequence ID" value="CAF4357655.1"/>
    <property type="molecule type" value="Genomic_DNA"/>
</dbReference>
<evidence type="ECO:0000313" key="1">
    <source>
        <dbReference type="EMBL" id="CAF4357655.1"/>
    </source>
</evidence>
<evidence type="ECO:0000313" key="2">
    <source>
        <dbReference type="Proteomes" id="UP000663823"/>
    </source>
</evidence>
<proteinExistence type="predicted"/>
<comment type="caution">
    <text evidence="1">The sequence shown here is derived from an EMBL/GenBank/DDBJ whole genome shotgun (WGS) entry which is preliminary data.</text>
</comment>
<gene>
    <name evidence="1" type="ORF">OTI717_LOCUS43750</name>
</gene>
<name>A0A820LI55_9BILA</name>
<reference evidence="1" key="1">
    <citation type="submission" date="2021-02" db="EMBL/GenBank/DDBJ databases">
        <authorList>
            <person name="Nowell W R."/>
        </authorList>
    </citation>
    <scope>NUCLEOTIDE SEQUENCE</scope>
</reference>
<feature type="non-terminal residue" evidence="1">
    <location>
        <position position="25"/>
    </location>
</feature>
<organism evidence="1 2">
    <name type="scientific">Rotaria sordida</name>
    <dbReference type="NCBI Taxonomy" id="392033"/>
    <lineage>
        <taxon>Eukaryota</taxon>
        <taxon>Metazoa</taxon>
        <taxon>Spiralia</taxon>
        <taxon>Gnathifera</taxon>
        <taxon>Rotifera</taxon>
        <taxon>Eurotatoria</taxon>
        <taxon>Bdelloidea</taxon>
        <taxon>Philodinida</taxon>
        <taxon>Philodinidae</taxon>
        <taxon>Rotaria</taxon>
    </lineage>
</organism>
<sequence length="25" mass="2917">MTTRLYGQLLQPFYSIDLKMTKPDG</sequence>
<protein>
    <submittedName>
        <fullName evidence="1">Uncharacterized protein</fullName>
    </submittedName>
</protein>
<dbReference type="Proteomes" id="UP000663823">
    <property type="component" value="Unassembled WGS sequence"/>
</dbReference>
<accession>A0A820LI55</accession>
<dbReference type="AlphaFoldDB" id="A0A820LI55"/>